<evidence type="ECO:0000313" key="1">
    <source>
        <dbReference type="EMBL" id="MED6169633.1"/>
    </source>
</evidence>
<dbReference type="Proteomes" id="UP001341840">
    <property type="component" value="Unassembled WGS sequence"/>
</dbReference>
<name>A0ABU6VAW1_9FABA</name>
<protein>
    <submittedName>
        <fullName evidence="1">Uncharacterized protein</fullName>
    </submittedName>
</protein>
<comment type="caution">
    <text evidence="1">The sequence shown here is derived from an EMBL/GenBank/DDBJ whole genome shotgun (WGS) entry which is preliminary data.</text>
</comment>
<keyword evidence="2" id="KW-1185">Reference proteome</keyword>
<sequence length="114" mass="12854">MKLTELRTAEKKQKIVNNESKSCFALKEEHQDSVVIDESHENGDENCPKILSFDLNEVPAMDEEEEEEEGVTVQSELVMASSSSSSSSYASSQSSVTHWVIKVFVFMCLLLHPW</sequence>
<accession>A0ABU6VAW1</accession>
<proteinExistence type="predicted"/>
<gene>
    <name evidence="1" type="ORF">PIB30_023031</name>
</gene>
<reference evidence="1 2" key="1">
    <citation type="journal article" date="2023" name="Plants (Basel)">
        <title>Bridging the Gap: Combining Genomics and Transcriptomics Approaches to Understand Stylosanthes scabra, an Orphan Legume from the Brazilian Caatinga.</title>
        <authorList>
            <person name="Ferreira-Neto J.R.C."/>
            <person name="da Silva M.D."/>
            <person name="Binneck E."/>
            <person name="de Melo N.F."/>
            <person name="da Silva R.H."/>
            <person name="de Melo A.L.T.M."/>
            <person name="Pandolfi V."/>
            <person name="Bustamante F.O."/>
            <person name="Brasileiro-Vidal A.C."/>
            <person name="Benko-Iseppon A.M."/>
        </authorList>
    </citation>
    <scope>NUCLEOTIDE SEQUENCE [LARGE SCALE GENOMIC DNA]</scope>
    <source>
        <tissue evidence="1">Leaves</tissue>
    </source>
</reference>
<dbReference type="EMBL" id="JASCZI010151114">
    <property type="protein sequence ID" value="MED6169633.1"/>
    <property type="molecule type" value="Genomic_DNA"/>
</dbReference>
<organism evidence="1 2">
    <name type="scientific">Stylosanthes scabra</name>
    <dbReference type="NCBI Taxonomy" id="79078"/>
    <lineage>
        <taxon>Eukaryota</taxon>
        <taxon>Viridiplantae</taxon>
        <taxon>Streptophyta</taxon>
        <taxon>Embryophyta</taxon>
        <taxon>Tracheophyta</taxon>
        <taxon>Spermatophyta</taxon>
        <taxon>Magnoliopsida</taxon>
        <taxon>eudicotyledons</taxon>
        <taxon>Gunneridae</taxon>
        <taxon>Pentapetalae</taxon>
        <taxon>rosids</taxon>
        <taxon>fabids</taxon>
        <taxon>Fabales</taxon>
        <taxon>Fabaceae</taxon>
        <taxon>Papilionoideae</taxon>
        <taxon>50 kb inversion clade</taxon>
        <taxon>dalbergioids sensu lato</taxon>
        <taxon>Dalbergieae</taxon>
        <taxon>Pterocarpus clade</taxon>
        <taxon>Stylosanthes</taxon>
    </lineage>
</organism>
<evidence type="ECO:0000313" key="2">
    <source>
        <dbReference type="Proteomes" id="UP001341840"/>
    </source>
</evidence>